<dbReference type="Proteomes" id="UP000317176">
    <property type="component" value="Unassembled WGS sequence"/>
</dbReference>
<sequence length="92" mass="10490">MTRAELQSIYRDFAERHGYDMARRVVRWRAMTGSASLNSVHPQNYAALARAFADVAAGRDRLPAYTPADDRLQRRTVPMNYAFDRGAITPKM</sequence>
<gene>
    <name evidence="1" type="ORF">IQ17_04085</name>
</gene>
<reference evidence="1 2" key="1">
    <citation type="journal article" date="2015" name="Stand. Genomic Sci.">
        <title>Genomic Encyclopedia of Bacterial and Archaeal Type Strains, Phase III: the genomes of soil and plant-associated and newly described type strains.</title>
        <authorList>
            <person name="Whitman W.B."/>
            <person name="Woyke T."/>
            <person name="Klenk H.P."/>
            <person name="Zhou Y."/>
            <person name="Lilburn T.G."/>
            <person name="Beck B.J."/>
            <person name="De Vos P."/>
            <person name="Vandamme P."/>
            <person name="Eisen J.A."/>
            <person name="Garrity G."/>
            <person name="Hugenholtz P."/>
            <person name="Kyrpides N.C."/>
        </authorList>
    </citation>
    <scope>NUCLEOTIDE SEQUENCE [LARGE SCALE GENOMIC DNA]</scope>
    <source>
        <strain evidence="1 2">CGMCC 1.10947</strain>
    </source>
</reference>
<accession>A0A562L490</accession>
<protein>
    <submittedName>
        <fullName evidence="1">Uncharacterized protein</fullName>
    </submittedName>
</protein>
<evidence type="ECO:0000313" key="2">
    <source>
        <dbReference type="Proteomes" id="UP000317176"/>
    </source>
</evidence>
<proteinExistence type="predicted"/>
<keyword evidence="2" id="KW-1185">Reference proteome</keyword>
<name>A0A562L490_9BRAD</name>
<comment type="caution">
    <text evidence="1">The sequence shown here is derived from an EMBL/GenBank/DDBJ whole genome shotgun (WGS) entry which is preliminary data.</text>
</comment>
<organism evidence="1 2">
    <name type="scientific">Bradyrhizobium daqingense</name>
    <dbReference type="NCBI Taxonomy" id="993502"/>
    <lineage>
        <taxon>Bacteria</taxon>
        <taxon>Pseudomonadati</taxon>
        <taxon>Pseudomonadota</taxon>
        <taxon>Alphaproteobacteria</taxon>
        <taxon>Hyphomicrobiales</taxon>
        <taxon>Nitrobacteraceae</taxon>
        <taxon>Bradyrhizobium</taxon>
    </lineage>
</organism>
<dbReference type="OrthoDB" id="9962917at2"/>
<dbReference type="RefSeq" id="WP_145637333.1">
    <property type="nucleotide sequence ID" value="NZ_CP088014.1"/>
</dbReference>
<dbReference type="AlphaFoldDB" id="A0A562L490"/>
<dbReference type="EMBL" id="VLKL01000011">
    <property type="protein sequence ID" value="TWI02472.1"/>
    <property type="molecule type" value="Genomic_DNA"/>
</dbReference>
<evidence type="ECO:0000313" key="1">
    <source>
        <dbReference type="EMBL" id="TWI02472.1"/>
    </source>
</evidence>